<dbReference type="RefSeq" id="WP_187055316.1">
    <property type="nucleotide sequence ID" value="NZ_CP060412.1"/>
</dbReference>
<reference evidence="1 2" key="1">
    <citation type="submission" date="2020-08" db="EMBL/GenBank/DDBJ databases">
        <title>Dyella sp. G9 isolated from forest soil.</title>
        <authorList>
            <person name="Fu J."/>
            <person name="Qiu L."/>
        </authorList>
    </citation>
    <scope>NUCLEOTIDE SEQUENCE [LARGE SCALE GENOMIC DNA]</scope>
    <source>
        <strain evidence="1 2">G9</strain>
    </source>
</reference>
<protein>
    <submittedName>
        <fullName evidence="1">Uncharacterized protein</fullName>
    </submittedName>
</protein>
<sequence>MCREPTIGIARSLGIARAFWELANDGVNQGCLPKQQATTMSKAAIDGARIVQGVLDDFSDRLSPDATKAAKDSIVDLETLGELAGLITSHQLTPKNAHHLARAMRHTAAQAVRCLIRMENALGAEGGWTLAPATVS</sequence>
<dbReference type="AlphaFoldDB" id="A0A7G8PZ67"/>
<evidence type="ECO:0000313" key="1">
    <source>
        <dbReference type="EMBL" id="QNJ99824.1"/>
    </source>
</evidence>
<dbReference type="KEGG" id="dtl:H8F01_11780"/>
<evidence type="ECO:0000313" key="2">
    <source>
        <dbReference type="Proteomes" id="UP000515873"/>
    </source>
</evidence>
<dbReference type="Proteomes" id="UP000515873">
    <property type="component" value="Chromosome"/>
</dbReference>
<proteinExistence type="predicted"/>
<gene>
    <name evidence="1" type="ORF">H8F01_11780</name>
</gene>
<dbReference type="EMBL" id="CP060412">
    <property type="protein sequence ID" value="QNJ99824.1"/>
    <property type="molecule type" value="Genomic_DNA"/>
</dbReference>
<organism evidence="1 2">
    <name type="scientific">Dyella telluris</name>
    <dbReference type="NCBI Taxonomy" id="2763498"/>
    <lineage>
        <taxon>Bacteria</taxon>
        <taxon>Pseudomonadati</taxon>
        <taxon>Pseudomonadota</taxon>
        <taxon>Gammaproteobacteria</taxon>
        <taxon>Lysobacterales</taxon>
        <taxon>Rhodanobacteraceae</taxon>
        <taxon>Dyella</taxon>
    </lineage>
</organism>
<keyword evidence="2" id="KW-1185">Reference proteome</keyword>
<name>A0A7G8PZ67_9GAMM</name>
<accession>A0A7G8PZ67</accession>